<reference evidence="3 4" key="1">
    <citation type="journal article" date="2018" name="Appl. Environ. Microbiol.">
        <title>Antimicrobial susceptibility testing and tentative epidemiological cut-off values of five Bacillus species relevant for use as animal feed additives or for plant protection.</title>
        <authorList>
            <person name="Agerso Y."/>
            <person name="Stuer-Lauridsen B."/>
            <person name="Bjerre K."/>
            <person name="Jensen M.G."/>
            <person name="Johansen E."/>
            <person name="Bennedsen M."/>
            <person name="Brockmann E."/>
            <person name="Nielsen B."/>
        </authorList>
    </citation>
    <scope>NUCLEOTIDE SEQUENCE [LARGE SCALE GENOMIC DNA]</scope>
    <source>
        <strain evidence="3 4">CHCC20162</strain>
    </source>
</reference>
<dbReference type="NCBIfam" id="TIGR02899">
    <property type="entry name" value="spore_safA"/>
    <property type="match status" value="1"/>
</dbReference>
<feature type="region of interest" description="Disordered" evidence="1">
    <location>
        <begin position="355"/>
        <end position="375"/>
    </location>
</feature>
<dbReference type="CDD" id="cd00118">
    <property type="entry name" value="LysM"/>
    <property type="match status" value="1"/>
</dbReference>
<evidence type="ECO:0000256" key="1">
    <source>
        <dbReference type="SAM" id="MobiDB-lite"/>
    </source>
</evidence>
<evidence type="ECO:0000313" key="4">
    <source>
        <dbReference type="Proteomes" id="UP000256519"/>
    </source>
</evidence>
<dbReference type="AlphaFoldDB" id="A0A3D8X434"/>
<feature type="region of interest" description="Disordered" evidence="1">
    <location>
        <begin position="191"/>
        <end position="212"/>
    </location>
</feature>
<feature type="compositionally biased region" description="Basic and acidic residues" evidence="1">
    <location>
        <begin position="119"/>
        <end position="159"/>
    </location>
</feature>
<dbReference type="Proteomes" id="UP000256519">
    <property type="component" value="Unassembled WGS sequence"/>
</dbReference>
<dbReference type="InterPro" id="IPR018392">
    <property type="entry name" value="LysM"/>
</dbReference>
<dbReference type="PANTHER" id="PTHR33734">
    <property type="entry name" value="LYSM DOMAIN-CONTAINING GPI-ANCHORED PROTEIN 2"/>
    <property type="match status" value="1"/>
</dbReference>
<organism evidence="3 4">
    <name type="scientific">Priestia megaterium</name>
    <name type="common">Bacillus megaterium</name>
    <dbReference type="NCBI Taxonomy" id="1404"/>
    <lineage>
        <taxon>Bacteria</taxon>
        <taxon>Bacillati</taxon>
        <taxon>Bacillota</taxon>
        <taxon>Bacilli</taxon>
        <taxon>Bacillales</taxon>
        <taxon>Bacillaceae</taxon>
        <taxon>Priestia</taxon>
    </lineage>
</organism>
<dbReference type="InterPro" id="IPR014248">
    <property type="entry name" value="Spore_coat_assembly_SafA"/>
</dbReference>
<dbReference type="GO" id="GO:0008932">
    <property type="term" value="F:lytic endotransglycosylase activity"/>
    <property type="evidence" value="ECO:0007669"/>
    <property type="project" value="TreeGrafter"/>
</dbReference>
<gene>
    <name evidence="3" type="ORF">C3744_10080</name>
</gene>
<dbReference type="PANTHER" id="PTHR33734:SF34">
    <property type="entry name" value="SPOIVD-ASSOCIATED FACTOR A"/>
    <property type="match status" value="1"/>
</dbReference>
<name>A0A3D8X434_PRIMG</name>
<evidence type="ECO:0000313" key="3">
    <source>
        <dbReference type="EMBL" id="RDZ15518.1"/>
    </source>
</evidence>
<feature type="domain" description="LysM" evidence="2">
    <location>
        <begin position="4"/>
        <end position="49"/>
    </location>
</feature>
<accession>A0A3D8X434</accession>
<comment type="caution">
    <text evidence="3">The sequence shown here is derived from an EMBL/GenBank/DDBJ whole genome shotgun (WGS) entry which is preliminary data.</text>
</comment>
<feature type="compositionally biased region" description="Basic and acidic residues" evidence="1">
    <location>
        <begin position="191"/>
        <end position="204"/>
    </location>
</feature>
<dbReference type="InterPro" id="IPR036779">
    <property type="entry name" value="LysM_dom_sf"/>
</dbReference>
<feature type="region of interest" description="Disordered" evidence="1">
    <location>
        <begin position="51"/>
        <end position="159"/>
    </location>
</feature>
<dbReference type="EMBL" id="PQWM01000008">
    <property type="protein sequence ID" value="RDZ15518.1"/>
    <property type="molecule type" value="Genomic_DNA"/>
</dbReference>
<keyword evidence="3" id="KW-0946">Virion</keyword>
<dbReference type="PROSITE" id="PS51782">
    <property type="entry name" value="LYSM"/>
    <property type="match status" value="1"/>
</dbReference>
<dbReference type="RefSeq" id="WP_116073781.1">
    <property type="nucleotide sequence ID" value="NZ_CP187630.1"/>
</dbReference>
<proteinExistence type="predicted"/>
<dbReference type="SUPFAM" id="SSF54106">
    <property type="entry name" value="LysM domain"/>
    <property type="match status" value="1"/>
</dbReference>
<dbReference type="Pfam" id="PF01476">
    <property type="entry name" value="LysM"/>
    <property type="match status" value="1"/>
</dbReference>
<evidence type="ECO:0000259" key="2">
    <source>
        <dbReference type="PROSITE" id="PS51782"/>
    </source>
</evidence>
<dbReference type="SMART" id="SM00257">
    <property type="entry name" value="LysM"/>
    <property type="match status" value="1"/>
</dbReference>
<sequence>MTLKIHIVQKGDTLWKIAEKYGVNFEELKKANSQLSNPDMIMPGMKIKVPTSGVPVQKEGAPSPGIKEMPKVQHPYSDQSTKAYPVTEIDESPDEKKSANQPAQTPFMQPIKEAPIAQPKKEAPIAQPKKEAPIAQPKKEAPVAQPKKEAPIAQPKKEMPVAPKLPKLKPIAPEIDINNYYTVNMAMQAPKKEAPKELPKHESPESPEMESIEMPPQMPCYPIMPISPVMPGYGFNYMPCHPPMYAPQPYPMPMYQQAPMYHHGYENESFEEHAMGAHMAPMPMYPMMPHSCYGPVQCSPCPPPWGYQQPVYPAYHQAPMYPQVQGAMTGGHYESSSDGFGNAPYHYGQHYAPQQQGDCGCGEPRPDDYAPQQPYPQYQQQVPYGFQDPRAPYPAPYGMIGVPPYPAFDPNAFSIPEYDEYDEDED</sequence>
<protein>
    <submittedName>
        <fullName evidence="3">Spore coat protein</fullName>
    </submittedName>
</protein>
<dbReference type="Gene3D" id="3.10.350.10">
    <property type="entry name" value="LysM domain"/>
    <property type="match status" value="1"/>
</dbReference>
<keyword evidence="3" id="KW-0167">Capsid protein</keyword>